<dbReference type="InterPro" id="IPR016181">
    <property type="entry name" value="Acyl_CoA_acyltransferase"/>
</dbReference>
<dbReference type="InterPro" id="IPR000182">
    <property type="entry name" value="GNAT_dom"/>
</dbReference>
<dbReference type="Proteomes" id="UP000326903">
    <property type="component" value="Unassembled WGS sequence"/>
</dbReference>
<dbReference type="SUPFAM" id="SSF55729">
    <property type="entry name" value="Acyl-CoA N-acyltransferases (Nat)"/>
    <property type="match status" value="1"/>
</dbReference>
<accession>A0A5J5ICJ0</accession>
<keyword evidence="5" id="KW-1185">Reference proteome</keyword>
<dbReference type="Pfam" id="PF13420">
    <property type="entry name" value="Acetyltransf_4"/>
    <property type="match status" value="1"/>
</dbReference>
<dbReference type="EMBL" id="VYQF01000006">
    <property type="protein sequence ID" value="KAA9037175.1"/>
    <property type="molecule type" value="Genomic_DNA"/>
</dbReference>
<protein>
    <submittedName>
        <fullName evidence="4">N-acetyltransferase family protein</fullName>
    </submittedName>
</protein>
<evidence type="ECO:0000313" key="5">
    <source>
        <dbReference type="Proteomes" id="UP000326903"/>
    </source>
</evidence>
<organism evidence="4 5">
    <name type="scientific">Ginsengibacter hankyongi</name>
    <dbReference type="NCBI Taxonomy" id="2607284"/>
    <lineage>
        <taxon>Bacteria</taxon>
        <taxon>Pseudomonadati</taxon>
        <taxon>Bacteroidota</taxon>
        <taxon>Chitinophagia</taxon>
        <taxon>Chitinophagales</taxon>
        <taxon>Chitinophagaceae</taxon>
        <taxon>Ginsengibacter</taxon>
    </lineage>
</organism>
<feature type="domain" description="N-acetyltransferase" evidence="3">
    <location>
        <begin position="15"/>
        <end position="172"/>
    </location>
</feature>
<evidence type="ECO:0000313" key="4">
    <source>
        <dbReference type="EMBL" id="KAA9037175.1"/>
    </source>
</evidence>
<proteinExistence type="predicted"/>
<dbReference type="RefSeq" id="WP_150416103.1">
    <property type="nucleotide sequence ID" value="NZ_VYQF01000006.1"/>
</dbReference>
<keyword evidence="2" id="KW-0012">Acyltransferase</keyword>
<evidence type="ECO:0000256" key="1">
    <source>
        <dbReference type="ARBA" id="ARBA00022679"/>
    </source>
</evidence>
<evidence type="ECO:0000256" key="2">
    <source>
        <dbReference type="ARBA" id="ARBA00023315"/>
    </source>
</evidence>
<dbReference type="Gene3D" id="3.40.630.30">
    <property type="match status" value="1"/>
</dbReference>
<dbReference type="PANTHER" id="PTHR43072">
    <property type="entry name" value="N-ACETYLTRANSFERASE"/>
    <property type="match status" value="1"/>
</dbReference>
<dbReference type="PROSITE" id="PS51186">
    <property type="entry name" value="GNAT"/>
    <property type="match status" value="1"/>
</dbReference>
<comment type="caution">
    <text evidence="4">The sequence shown here is derived from an EMBL/GenBank/DDBJ whole genome shotgun (WGS) entry which is preliminary data.</text>
</comment>
<evidence type="ECO:0000259" key="3">
    <source>
        <dbReference type="PROSITE" id="PS51186"/>
    </source>
</evidence>
<sequence>MAPVNKNEIDLTNNPVIRLITATDIGQVLELYKPFVTLTTITPEYQVPHLEDFSREIKNTADYYPVLVCEVNNIVIGYTLAKRYRLAAGHQWSAETSIYVESRHQGRGVAKALYQALFNILKLQGIVNVFAGLVLPNTRSEVFHKNLGFQEVGIFYEGIYKLGNWHDVKWLQLSLNEHSKNPLPPKSIREVIETPMFKTILGQANNFR</sequence>
<dbReference type="AlphaFoldDB" id="A0A5J5ICJ0"/>
<gene>
    <name evidence="4" type="ORF">FW778_17255</name>
</gene>
<dbReference type="GO" id="GO:0016747">
    <property type="term" value="F:acyltransferase activity, transferring groups other than amino-acyl groups"/>
    <property type="evidence" value="ECO:0007669"/>
    <property type="project" value="InterPro"/>
</dbReference>
<dbReference type="CDD" id="cd04301">
    <property type="entry name" value="NAT_SF"/>
    <property type="match status" value="1"/>
</dbReference>
<name>A0A5J5ICJ0_9BACT</name>
<dbReference type="PANTHER" id="PTHR43072:SF23">
    <property type="entry name" value="UPF0039 PROTEIN C11D3.02C"/>
    <property type="match status" value="1"/>
</dbReference>
<keyword evidence="1 4" id="KW-0808">Transferase</keyword>
<reference evidence="4 5" key="1">
    <citation type="submission" date="2019-09" db="EMBL/GenBank/DDBJ databases">
        <title>Draft genome sequence of Ginsengibacter sp. BR5-29.</title>
        <authorList>
            <person name="Im W.-T."/>
        </authorList>
    </citation>
    <scope>NUCLEOTIDE SEQUENCE [LARGE SCALE GENOMIC DNA]</scope>
    <source>
        <strain evidence="4 5">BR5-29</strain>
    </source>
</reference>